<keyword evidence="2" id="KW-1185">Reference proteome</keyword>
<protein>
    <submittedName>
        <fullName evidence="1">Uncharacterized protein</fullName>
    </submittedName>
</protein>
<proteinExistence type="predicted"/>
<reference evidence="1 2" key="1">
    <citation type="submission" date="2023-10" db="EMBL/GenBank/DDBJ databases">
        <title>Draft genome sequence of Xylaria bambusicola isolate GMP-LS, the root and basal stem rot pathogen of sugarcane in Indonesia.</title>
        <authorList>
            <person name="Selvaraj P."/>
            <person name="Muralishankar V."/>
            <person name="Muruganantham S."/>
            <person name="Sp S."/>
            <person name="Haryani S."/>
            <person name="Lau K.J.X."/>
            <person name="Naqvi N.I."/>
        </authorList>
    </citation>
    <scope>NUCLEOTIDE SEQUENCE [LARGE SCALE GENOMIC DNA]</scope>
    <source>
        <strain evidence="1">GMP-LS</strain>
    </source>
</reference>
<dbReference type="AlphaFoldDB" id="A0AAN7UN20"/>
<evidence type="ECO:0000313" key="1">
    <source>
        <dbReference type="EMBL" id="KAK5631902.1"/>
    </source>
</evidence>
<comment type="caution">
    <text evidence="1">The sequence shown here is derived from an EMBL/GenBank/DDBJ whole genome shotgun (WGS) entry which is preliminary data.</text>
</comment>
<dbReference type="Proteomes" id="UP001305414">
    <property type="component" value="Unassembled WGS sequence"/>
</dbReference>
<dbReference type="EMBL" id="JAWHQM010000021">
    <property type="protein sequence ID" value="KAK5631902.1"/>
    <property type="molecule type" value="Genomic_DNA"/>
</dbReference>
<evidence type="ECO:0000313" key="2">
    <source>
        <dbReference type="Proteomes" id="UP001305414"/>
    </source>
</evidence>
<name>A0AAN7UN20_9PEZI</name>
<accession>A0AAN7UN20</accession>
<gene>
    <name evidence="1" type="ORF">RRF57_007617</name>
</gene>
<organism evidence="1 2">
    <name type="scientific">Xylaria bambusicola</name>
    <dbReference type="NCBI Taxonomy" id="326684"/>
    <lineage>
        <taxon>Eukaryota</taxon>
        <taxon>Fungi</taxon>
        <taxon>Dikarya</taxon>
        <taxon>Ascomycota</taxon>
        <taxon>Pezizomycotina</taxon>
        <taxon>Sordariomycetes</taxon>
        <taxon>Xylariomycetidae</taxon>
        <taxon>Xylariales</taxon>
        <taxon>Xylariaceae</taxon>
        <taxon>Xylaria</taxon>
    </lineage>
</organism>
<sequence>MCEDLSNYITGAFTSHALGFRLSEKTMPAGSEAGYKMSWNSNNDVFDQWDGGFFIYAYQAKPRYGGNIIVAQAPKRTHHG</sequence>